<sequence length="186" mass="20683">MNTLMLEHSVHYGQNNETPLGFRSGRPFIPSRASPGVTVISHVGVKIPQQNNGVPRRGTMQHSRQGCQEGPVLSTNIGPVDRNNTQRLVPNLKAQRSNPLIHWGKPGDSLWAIPPKMAEREESQRAREARTARTTRTPAFNPHGKCESLALLTCKNSDIHRSAALRFTETWLSENTLDCPHPILGF</sequence>
<keyword evidence="3" id="KW-1185">Reference proteome</keyword>
<feature type="region of interest" description="Disordered" evidence="1">
    <location>
        <begin position="48"/>
        <end position="84"/>
    </location>
</feature>
<dbReference type="Proteomes" id="UP001476798">
    <property type="component" value="Unassembled WGS sequence"/>
</dbReference>
<reference evidence="2 3" key="1">
    <citation type="submission" date="2021-06" db="EMBL/GenBank/DDBJ databases">
        <authorList>
            <person name="Palmer J.M."/>
        </authorList>
    </citation>
    <scope>NUCLEOTIDE SEQUENCE [LARGE SCALE GENOMIC DNA]</scope>
    <source>
        <strain evidence="2 3">GA_2019</strain>
        <tissue evidence="2">Muscle</tissue>
    </source>
</reference>
<name>A0ABV0N3E6_9TELE</name>
<accession>A0ABV0N3E6</accession>
<evidence type="ECO:0000256" key="1">
    <source>
        <dbReference type="SAM" id="MobiDB-lite"/>
    </source>
</evidence>
<organism evidence="2 3">
    <name type="scientific">Goodea atripinnis</name>
    <dbReference type="NCBI Taxonomy" id="208336"/>
    <lineage>
        <taxon>Eukaryota</taxon>
        <taxon>Metazoa</taxon>
        <taxon>Chordata</taxon>
        <taxon>Craniata</taxon>
        <taxon>Vertebrata</taxon>
        <taxon>Euteleostomi</taxon>
        <taxon>Actinopterygii</taxon>
        <taxon>Neopterygii</taxon>
        <taxon>Teleostei</taxon>
        <taxon>Neoteleostei</taxon>
        <taxon>Acanthomorphata</taxon>
        <taxon>Ovalentaria</taxon>
        <taxon>Atherinomorphae</taxon>
        <taxon>Cyprinodontiformes</taxon>
        <taxon>Goodeidae</taxon>
        <taxon>Goodea</taxon>
    </lineage>
</organism>
<gene>
    <name evidence="2" type="ORF">GOODEAATRI_021861</name>
</gene>
<proteinExistence type="predicted"/>
<evidence type="ECO:0000313" key="3">
    <source>
        <dbReference type="Proteomes" id="UP001476798"/>
    </source>
</evidence>
<evidence type="ECO:0000313" key="2">
    <source>
        <dbReference type="EMBL" id="MEQ2165893.1"/>
    </source>
</evidence>
<protein>
    <submittedName>
        <fullName evidence="2">Uncharacterized protein</fullName>
    </submittedName>
</protein>
<feature type="compositionally biased region" description="Polar residues" evidence="1">
    <location>
        <begin position="73"/>
        <end position="84"/>
    </location>
</feature>
<comment type="caution">
    <text evidence="2">The sequence shown here is derived from an EMBL/GenBank/DDBJ whole genome shotgun (WGS) entry which is preliminary data.</text>
</comment>
<dbReference type="EMBL" id="JAHRIO010022165">
    <property type="protein sequence ID" value="MEQ2165893.1"/>
    <property type="molecule type" value="Genomic_DNA"/>
</dbReference>